<reference evidence="1" key="1">
    <citation type="submission" date="2020-08" db="EMBL/GenBank/DDBJ databases">
        <title>Genomic Encyclopedia of Type Strains, Phase IV (KMG-IV): sequencing the most valuable type-strain genomes for metagenomic binning, comparative biology and taxonomic classification.</title>
        <authorList>
            <person name="Goeker M."/>
        </authorList>
    </citation>
    <scope>NUCLEOTIDE SEQUENCE [LARGE SCALE GENOMIC DNA]</scope>
    <source>
        <strain evidence="1">DSM 105720</strain>
    </source>
</reference>
<dbReference type="PROSITE" id="PS51257">
    <property type="entry name" value="PROKAR_LIPOPROTEIN"/>
    <property type="match status" value="1"/>
</dbReference>
<dbReference type="EMBL" id="JACIER010000001">
    <property type="protein sequence ID" value="MBB4042459.1"/>
    <property type="molecule type" value="Genomic_DNA"/>
</dbReference>
<evidence type="ECO:0008006" key="3">
    <source>
        <dbReference type="Google" id="ProtNLM"/>
    </source>
</evidence>
<accession>A0A840CV67</accession>
<organism evidence="1 2">
    <name type="scientific">Bacteroides reticulotermitis</name>
    <dbReference type="NCBI Taxonomy" id="1133319"/>
    <lineage>
        <taxon>Bacteria</taxon>
        <taxon>Pseudomonadati</taxon>
        <taxon>Bacteroidota</taxon>
        <taxon>Bacteroidia</taxon>
        <taxon>Bacteroidales</taxon>
        <taxon>Bacteroidaceae</taxon>
        <taxon>Bacteroides</taxon>
    </lineage>
</organism>
<proteinExistence type="predicted"/>
<evidence type="ECO:0000313" key="1">
    <source>
        <dbReference type="EMBL" id="MBB4042459.1"/>
    </source>
</evidence>
<protein>
    <recommendedName>
        <fullName evidence="3">Lipoprotein</fullName>
    </recommendedName>
</protein>
<gene>
    <name evidence="1" type="ORF">GGR06_000218</name>
</gene>
<evidence type="ECO:0000313" key="2">
    <source>
        <dbReference type="Proteomes" id="UP000560658"/>
    </source>
</evidence>
<name>A0A840CV67_9BACE</name>
<dbReference type="AlphaFoldDB" id="A0A840CV67"/>
<sequence>MQNLIKKSHVFMLLSALSLFMILVGCQQSKLKEAIENANKQCPITLGETGEISSIVYDGQNVIYTLSINEALTDMEALKANPESLKTSIMLMLQDPTTDTKDLFTLMVQSKAGLHVIYIGKDSGSKLTCELTHDELKGTLDTQVDSPENDLANLKSHLEIASRELPIQVNKDTRLEEVQLTDKSVIYVSHIDEAGYSLSKIKDSSIAIKRNIIETLSTAGQATRVFINNCVSCDRDIIYRYVGSQSGDHYDVTISIPELKDIIK</sequence>
<dbReference type="RefSeq" id="WP_044164735.1">
    <property type="nucleotide sequence ID" value="NZ_JACIER010000001.1"/>
</dbReference>
<comment type="caution">
    <text evidence="1">The sequence shown here is derived from an EMBL/GenBank/DDBJ whole genome shotgun (WGS) entry which is preliminary data.</text>
</comment>
<dbReference type="Proteomes" id="UP000560658">
    <property type="component" value="Unassembled WGS sequence"/>
</dbReference>
<keyword evidence="2" id="KW-1185">Reference proteome</keyword>